<name>A0A7J6A3I9_AMEME</name>
<reference evidence="1 2" key="1">
    <citation type="submission" date="2020-02" db="EMBL/GenBank/DDBJ databases">
        <title>A chromosome-scale genome assembly of the black bullhead catfish (Ameiurus melas).</title>
        <authorList>
            <person name="Wen M."/>
            <person name="Zham M."/>
            <person name="Cabau C."/>
            <person name="Klopp C."/>
            <person name="Donnadieu C."/>
            <person name="Roques C."/>
            <person name="Bouchez O."/>
            <person name="Lampietro C."/>
            <person name="Jouanno E."/>
            <person name="Herpin A."/>
            <person name="Louis A."/>
            <person name="Berthelot C."/>
            <person name="Parey E."/>
            <person name="Roest-Crollius H."/>
            <person name="Braasch I."/>
            <person name="Postlethwait J."/>
            <person name="Robinson-Rechavi M."/>
            <person name="Echchiki A."/>
            <person name="Begum T."/>
            <person name="Montfort J."/>
            <person name="Schartl M."/>
            <person name="Bobe J."/>
            <person name="Guiguen Y."/>
        </authorList>
    </citation>
    <scope>NUCLEOTIDE SEQUENCE [LARGE SCALE GENOMIC DNA]</scope>
    <source>
        <strain evidence="1">M_S1</strain>
        <tissue evidence="1">Blood</tissue>
    </source>
</reference>
<keyword evidence="2" id="KW-1185">Reference proteome</keyword>
<comment type="caution">
    <text evidence="1">The sequence shown here is derived from an EMBL/GenBank/DDBJ whole genome shotgun (WGS) entry which is preliminary data.</text>
</comment>
<dbReference type="EMBL" id="JAAGNN010000019">
    <property type="protein sequence ID" value="KAF4076497.1"/>
    <property type="molecule type" value="Genomic_DNA"/>
</dbReference>
<organism evidence="1 2">
    <name type="scientific">Ameiurus melas</name>
    <name type="common">Black bullhead</name>
    <name type="synonym">Silurus melas</name>
    <dbReference type="NCBI Taxonomy" id="219545"/>
    <lineage>
        <taxon>Eukaryota</taxon>
        <taxon>Metazoa</taxon>
        <taxon>Chordata</taxon>
        <taxon>Craniata</taxon>
        <taxon>Vertebrata</taxon>
        <taxon>Euteleostomi</taxon>
        <taxon>Actinopterygii</taxon>
        <taxon>Neopterygii</taxon>
        <taxon>Teleostei</taxon>
        <taxon>Ostariophysi</taxon>
        <taxon>Siluriformes</taxon>
        <taxon>Ictaluridae</taxon>
        <taxon>Ameiurus</taxon>
    </lineage>
</organism>
<dbReference type="Proteomes" id="UP000593565">
    <property type="component" value="Unassembled WGS sequence"/>
</dbReference>
<accession>A0A7J6A3I9</accession>
<protein>
    <submittedName>
        <fullName evidence="1">Uncharacterized protein</fullName>
    </submittedName>
</protein>
<gene>
    <name evidence="1" type="ORF">AMELA_G00215730</name>
</gene>
<dbReference type="AlphaFoldDB" id="A0A7J6A3I9"/>
<evidence type="ECO:0000313" key="1">
    <source>
        <dbReference type="EMBL" id="KAF4076497.1"/>
    </source>
</evidence>
<evidence type="ECO:0000313" key="2">
    <source>
        <dbReference type="Proteomes" id="UP000593565"/>
    </source>
</evidence>
<proteinExistence type="predicted"/>
<sequence>MPSLPHPVHFLVHKGNGQLWNLVKLRIRDEYSISSEQKQACGLSYESLPLGFNQLPAMTRVDEHSLTEVEVLRHR</sequence>